<protein>
    <submittedName>
        <fullName evidence="1">Uncharacterized protein</fullName>
    </submittedName>
</protein>
<dbReference type="EMBL" id="JAIWYP010000013">
    <property type="protein sequence ID" value="KAH3719575.1"/>
    <property type="molecule type" value="Genomic_DNA"/>
</dbReference>
<dbReference type="Proteomes" id="UP000828390">
    <property type="component" value="Unassembled WGS sequence"/>
</dbReference>
<comment type="caution">
    <text evidence="1">The sequence shown here is derived from an EMBL/GenBank/DDBJ whole genome shotgun (WGS) entry which is preliminary data.</text>
</comment>
<reference evidence="1" key="2">
    <citation type="submission" date="2020-11" db="EMBL/GenBank/DDBJ databases">
        <authorList>
            <person name="McCartney M.A."/>
            <person name="Auch B."/>
            <person name="Kono T."/>
            <person name="Mallez S."/>
            <person name="Becker A."/>
            <person name="Gohl D.M."/>
            <person name="Silverstein K.A.T."/>
            <person name="Koren S."/>
            <person name="Bechman K.B."/>
            <person name="Herman A."/>
            <person name="Abrahante J.E."/>
            <person name="Garbe J."/>
        </authorList>
    </citation>
    <scope>NUCLEOTIDE SEQUENCE</scope>
    <source>
        <strain evidence="1">Duluth1</strain>
        <tissue evidence="1">Whole animal</tissue>
    </source>
</reference>
<dbReference type="AlphaFoldDB" id="A0A9D4C978"/>
<name>A0A9D4C978_DREPO</name>
<accession>A0A9D4C978</accession>
<organism evidence="1 2">
    <name type="scientific">Dreissena polymorpha</name>
    <name type="common">Zebra mussel</name>
    <name type="synonym">Mytilus polymorpha</name>
    <dbReference type="NCBI Taxonomy" id="45954"/>
    <lineage>
        <taxon>Eukaryota</taxon>
        <taxon>Metazoa</taxon>
        <taxon>Spiralia</taxon>
        <taxon>Lophotrochozoa</taxon>
        <taxon>Mollusca</taxon>
        <taxon>Bivalvia</taxon>
        <taxon>Autobranchia</taxon>
        <taxon>Heteroconchia</taxon>
        <taxon>Euheterodonta</taxon>
        <taxon>Imparidentia</taxon>
        <taxon>Neoheterodontei</taxon>
        <taxon>Myida</taxon>
        <taxon>Dreissenoidea</taxon>
        <taxon>Dreissenidae</taxon>
        <taxon>Dreissena</taxon>
    </lineage>
</organism>
<reference evidence="1" key="1">
    <citation type="journal article" date="2019" name="bioRxiv">
        <title>The Genome of the Zebra Mussel, Dreissena polymorpha: A Resource for Invasive Species Research.</title>
        <authorList>
            <person name="McCartney M.A."/>
            <person name="Auch B."/>
            <person name="Kono T."/>
            <person name="Mallez S."/>
            <person name="Zhang Y."/>
            <person name="Obille A."/>
            <person name="Becker A."/>
            <person name="Abrahante J.E."/>
            <person name="Garbe J."/>
            <person name="Badalamenti J.P."/>
            <person name="Herman A."/>
            <person name="Mangelson H."/>
            <person name="Liachko I."/>
            <person name="Sullivan S."/>
            <person name="Sone E.D."/>
            <person name="Koren S."/>
            <person name="Silverstein K.A.T."/>
            <person name="Beckman K.B."/>
            <person name="Gohl D.M."/>
        </authorList>
    </citation>
    <scope>NUCLEOTIDE SEQUENCE</scope>
    <source>
        <strain evidence="1">Duluth1</strain>
        <tissue evidence="1">Whole animal</tissue>
    </source>
</reference>
<evidence type="ECO:0000313" key="1">
    <source>
        <dbReference type="EMBL" id="KAH3719575.1"/>
    </source>
</evidence>
<sequence>MTHESNIDPEVQPRDHYEYLGISDDTTDSVVLASNVGVFNGNNSGGVATVEDDLAIAKKPGEQENFAAAKSDFVLEKECMRQYFALKADSSEKHNYLVLEAHRLELENRKDEPSDERHPYFVLEKEGTGIHVNEYPSDEVNDLFKLEKPVVDVKIGVDDTNDRKFKIDEYEDIDDTHFEVVNNDYDFTSKGLGAVFSENTYSRLNINGDDYDHIGMNKLQT</sequence>
<gene>
    <name evidence="1" type="ORF">DPMN_062415</name>
</gene>
<evidence type="ECO:0000313" key="2">
    <source>
        <dbReference type="Proteomes" id="UP000828390"/>
    </source>
</evidence>
<proteinExistence type="predicted"/>
<keyword evidence="2" id="KW-1185">Reference proteome</keyword>